<keyword evidence="15" id="KW-1185">Reference proteome</keyword>
<dbReference type="InterPro" id="IPR038770">
    <property type="entry name" value="Na+/solute_symporter_sf"/>
</dbReference>
<feature type="transmembrane region" description="Helical" evidence="10">
    <location>
        <begin position="289"/>
        <end position="311"/>
    </location>
</feature>
<feature type="transmembrane region" description="Helical" evidence="10">
    <location>
        <begin position="1096"/>
        <end position="1119"/>
    </location>
</feature>
<evidence type="ECO:0000256" key="7">
    <source>
        <dbReference type="ARBA" id="ARBA00023065"/>
    </source>
</evidence>
<evidence type="ECO:0000313" key="14">
    <source>
        <dbReference type="EMBL" id="CAK9318210.1"/>
    </source>
</evidence>
<feature type="transmembrane region" description="Helical" evidence="10">
    <location>
        <begin position="331"/>
        <end position="349"/>
    </location>
</feature>
<dbReference type="Pfam" id="PF00999">
    <property type="entry name" value="Na_H_Exchanger"/>
    <property type="match status" value="3"/>
</dbReference>
<feature type="domain" description="Cation/H+ exchanger transmembrane" evidence="11">
    <location>
        <begin position="4"/>
        <end position="377"/>
    </location>
</feature>
<evidence type="ECO:0000259" key="13">
    <source>
        <dbReference type="Pfam" id="PF23259"/>
    </source>
</evidence>
<dbReference type="InterPro" id="IPR057290">
    <property type="entry name" value="CHX17_C"/>
</dbReference>
<feature type="domain" description="Cation/H+ exchanger transmembrane" evidence="11">
    <location>
        <begin position="1513"/>
        <end position="1875"/>
    </location>
</feature>
<feature type="transmembrane region" description="Helical" evidence="10">
    <location>
        <begin position="1607"/>
        <end position="1628"/>
    </location>
</feature>
<feature type="domain" description="Cation/H(+) antiporter central" evidence="12">
    <location>
        <begin position="1937"/>
        <end position="2063"/>
    </location>
</feature>
<dbReference type="InterPro" id="IPR006153">
    <property type="entry name" value="Cation/H_exchanger_TM"/>
</dbReference>
<feature type="transmembrane region" description="Helical" evidence="10">
    <location>
        <begin position="873"/>
        <end position="895"/>
    </location>
</feature>
<evidence type="ECO:0000256" key="6">
    <source>
        <dbReference type="ARBA" id="ARBA00022989"/>
    </source>
</evidence>
<evidence type="ECO:0000256" key="8">
    <source>
        <dbReference type="ARBA" id="ARBA00023136"/>
    </source>
</evidence>
<feature type="transmembrane region" description="Helical" evidence="10">
    <location>
        <begin position="1711"/>
        <end position="1729"/>
    </location>
</feature>
<organism evidence="14 15">
    <name type="scientific">Citrullus colocynthis</name>
    <name type="common">colocynth</name>
    <dbReference type="NCBI Taxonomy" id="252529"/>
    <lineage>
        <taxon>Eukaryota</taxon>
        <taxon>Viridiplantae</taxon>
        <taxon>Streptophyta</taxon>
        <taxon>Embryophyta</taxon>
        <taxon>Tracheophyta</taxon>
        <taxon>Spermatophyta</taxon>
        <taxon>Magnoliopsida</taxon>
        <taxon>eudicotyledons</taxon>
        <taxon>Gunneridae</taxon>
        <taxon>Pentapetalae</taxon>
        <taxon>rosids</taxon>
        <taxon>fabids</taxon>
        <taxon>Cucurbitales</taxon>
        <taxon>Cucurbitaceae</taxon>
        <taxon>Benincaseae</taxon>
        <taxon>Citrullus</taxon>
    </lineage>
</organism>
<reference evidence="14 15" key="1">
    <citation type="submission" date="2024-03" db="EMBL/GenBank/DDBJ databases">
        <authorList>
            <person name="Gkanogiannis A."/>
            <person name="Becerra Lopez-Lavalle L."/>
        </authorList>
    </citation>
    <scope>NUCLEOTIDE SEQUENCE [LARGE SCALE GENOMIC DNA]</scope>
</reference>
<evidence type="ECO:0000256" key="9">
    <source>
        <dbReference type="ARBA" id="ARBA00038341"/>
    </source>
</evidence>
<gene>
    <name evidence="14" type="ORF">CITCOLO1_LOCUS10170</name>
</gene>
<keyword evidence="3" id="KW-0633">Potassium transport</keyword>
<dbReference type="Gene3D" id="1.20.1530.20">
    <property type="match status" value="3"/>
</dbReference>
<feature type="transmembrane region" description="Helical" evidence="10">
    <location>
        <begin position="782"/>
        <end position="801"/>
    </location>
</feature>
<dbReference type="PANTHER" id="PTHR32468:SF17">
    <property type="entry name" value="CATION_H(+) ANTIPORTER 4"/>
    <property type="match status" value="1"/>
</dbReference>
<feature type="transmembrane region" description="Helical" evidence="10">
    <location>
        <begin position="1064"/>
        <end position="1084"/>
    </location>
</feature>
<feature type="transmembrane region" description="Helical" evidence="10">
    <location>
        <begin position="971"/>
        <end position="993"/>
    </location>
</feature>
<name>A0ABP0YCJ6_9ROSI</name>
<feature type="transmembrane region" description="Helical" evidence="10">
    <location>
        <begin position="180"/>
        <end position="204"/>
    </location>
</feature>
<keyword evidence="7" id="KW-0406">Ion transport</keyword>
<dbReference type="Pfam" id="PF23256">
    <property type="entry name" value="CHX17_2nd"/>
    <property type="match status" value="3"/>
</dbReference>
<evidence type="ECO:0000256" key="4">
    <source>
        <dbReference type="ARBA" id="ARBA00022692"/>
    </source>
</evidence>
<dbReference type="Pfam" id="PF23259">
    <property type="entry name" value="CHX17_C"/>
    <property type="match status" value="2"/>
</dbReference>
<feature type="transmembrane region" description="Helical" evidence="10">
    <location>
        <begin position="80"/>
        <end position="102"/>
    </location>
</feature>
<dbReference type="PANTHER" id="PTHR32468">
    <property type="entry name" value="CATION/H + ANTIPORTER"/>
    <property type="match status" value="1"/>
</dbReference>
<feature type="domain" description="Cation/H(+) antiporter C-terminal" evidence="13">
    <location>
        <begin position="577"/>
        <end position="725"/>
    </location>
</feature>
<evidence type="ECO:0000256" key="3">
    <source>
        <dbReference type="ARBA" id="ARBA00022538"/>
    </source>
</evidence>
<comment type="similarity">
    <text evidence="9">Belongs to the monovalent cation:proton antiporter 2 (CPA2) transporter (TC 2.A.37) family. CHX (TC 2.A.37.4) subfamily.</text>
</comment>
<feature type="transmembrane region" description="Helical" evidence="10">
    <location>
        <begin position="1155"/>
        <end position="1174"/>
    </location>
</feature>
<evidence type="ECO:0000259" key="11">
    <source>
        <dbReference type="Pfam" id="PF00999"/>
    </source>
</evidence>
<feature type="domain" description="Cation/H(+) antiporter C-terminal" evidence="13">
    <location>
        <begin position="2079"/>
        <end position="2227"/>
    </location>
</feature>
<proteinExistence type="inferred from homology"/>
<feature type="transmembrane region" description="Helical" evidence="10">
    <location>
        <begin position="47"/>
        <end position="68"/>
    </location>
</feature>
<feature type="transmembrane region" description="Helical" evidence="10">
    <location>
        <begin position="1856"/>
        <end position="1876"/>
    </location>
</feature>
<feature type="domain" description="Cation/H(+) antiporter central" evidence="12">
    <location>
        <begin position="1232"/>
        <end position="1360"/>
    </location>
</feature>
<keyword evidence="2" id="KW-0813">Transport</keyword>
<evidence type="ECO:0008006" key="16">
    <source>
        <dbReference type="Google" id="ProtNLM"/>
    </source>
</evidence>
<evidence type="ECO:0000259" key="12">
    <source>
        <dbReference type="Pfam" id="PF23256"/>
    </source>
</evidence>
<dbReference type="Proteomes" id="UP001642487">
    <property type="component" value="Chromosome 3"/>
</dbReference>
<dbReference type="EMBL" id="OZ021737">
    <property type="protein sequence ID" value="CAK9318210.1"/>
    <property type="molecule type" value="Genomic_DNA"/>
</dbReference>
<feature type="transmembrane region" description="Helical" evidence="10">
    <location>
        <begin position="361"/>
        <end position="380"/>
    </location>
</feature>
<feature type="transmembrane region" description="Helical" evidence="10">
    <location>
        <begin position="146"/>
        <end position="168"/>
    </location>
</feature>
<keyword evidence="4 10" id="KW-0812">Transmembrane</keyword>
<keyword evidence="8 10" id="KW-0472">Membrane</keyword>
<feature type="transmembrane region" description="Helical" evidence="10">
    <location>
        <begin position="216"/>
        <end position="236"/>
    </location>
</feature>
<feature type="transmembrane region" description="Helical" evidence="10">
    <location>
        <begin position="1014"/>
        <end position="1039"/>
    </location>
</feature>
<comment type="subcellular location">
    <subcellularLocation>
        <location evidence="1">Membrane</location>
        <topology evidence="1">Multi-pass membrane protein</topology>
    </subcellularLocation>
</comment>
<evidence type="ECO:0000256" key="10">
    <source>
        <dbReference type="SAM" id="Phobius"/>
    </source>
</evidence>
<feature type="domain" description="Cation/H+ exchanger transmembrane" evidence="11">
    <location>
        <begin position="794"/>
        <end position="1173"/>
    </location>
</feature>
<evidence type="ECO:0000313" key="15">
    <source>
        <dbReference type="Proteomes" id="UP001642487"/>
    </source>
</evidence>
<feature type="transmembrane region" description="Helical" evidence="10">
    <location>
        <begin position="1796"/>
        <end position="1814"/>
    </location>
</feature>
<dbReference type="InterPro" id="IPR050794">
    <property type="entry name" value="CPA2_transporter"/>
</dbReference>
<feature type="transmembrane region" description="Helical" evidence="10">
    <location>
        <begin position="1640"/>
        <end position="1659"/>
    </location>
</feature>
<feature type="transmembrane region" description="Helical" evidence="10">
    <location>
        <begin position="841"/>
        <end position="861"/>
    </location>
</feature>
<feature type="transmembrane region" description="Helical" evidence="10">
    <location>
        <begin position="7"/>
        <end position="27"/>
    </location>
</feature>
<feature type="transmembrane region" description="Helical" evidence="10">
    <location>
        <begin position="1679"/>
        <end position="1699"/>
    </location>
</feature>
<evidence type="ECO:0000256" key="1">
    <source>
        <dbReference type="ARBA" id="ARBA00004141"/>
    </source>
</evidence>
<protein>
    <recommendedName>
        <fullName evidence="16">Cation/H+ exchanger domain-containing protein</fullName>
    </recommendedName>
</protein>
<keyword evidence="6 10" id="KW-1133">Transmembrane helix</keyword>
<evidence type="ECO:0000256" key="5">
    <source>
        <dbReference type="ARBA" id="ARBA00022958"/>
    </source>
</evidence>
<evidence type="ECO:0000256" key="2">
    <source>
        <dbReference type="ARBA" id="ARBA00022448"/>
    </source>
</evidence>
<dbReference type="PROSITE" id="PS51257">
    <property type="entry name" value="PROKAR_LIPOPROTEIN"/>
    <property type="match status" value="1"/>
</dbReference>
<sequence>MAILRFLLKGFGISKISSQILAGLIFGCSWKKWDEKRYKLFTLESQATLSVLTYFGYMLYLFVLALKMDVRMIGRTKRKALLVALPTLFGPLIFGGFVASLLLKDLDLAQQPKVALMVSLHSMVSLPVIENVLSELKILNSEIGRLGLSAALVGDILSQLGIIISNMIRVYKVSAMRGFFSLGGFIVDAILVCFVFKPAIVWIIKRTPKGKPVSSTNIQAIICLVLLSSVVSVLLAQPAISGPYLLGLIIPDGSPLVISMVDKLDFFVSELFLPIFIATSALQADFSKIFVAFGSGFIQFNIIVGFVTFSVKVISSFVGSLYCNLPVQDSLALAFLMSSKGIVELVFIIMLRGYNMISDGLLIWLTVMILVVATFVPFPVKYLYDPSTKYGVSQNRNIMNLPKNSELRVLVCVHQNKDTHGLIHLLNLSCPTKQNPLAIYVLHLVELVGRITPIFISHKQENYNYPLSYQQESLSEKIVPCFDNFERDNNGTVNVECFTTITPQKFMLSEICKLGLEKTTSLIILPFHQAWTADGHIDQDDNTIRTLNWGVIEKGPCSVGIFADRGNLGSMMSNCNSYAVCVIFLGGSDDREAISYAKRLAKDSRVELTVLRLFVSSTMEDGSCNEHNWEKMLDSEALRDFKMNCFGDGRVKYIEGVSEDGTHTATRVRKMVNEFDLMIVGRRKGLEQSSPQTCGLSEWNDFPELGILGDLIVSLDINIRASVLKKKKKKKMKMHAKQDFKPNTTSNATTLTCTYLPPFTNSDGLWTNIHSPHWWLNNSLPLLELQLVVFCFFMAVIHLLLKRSGVSKISSQIITGLIFGCSWGKLDKGKFKLFRVESEEILGLFSYFAYMLFMFITAVKMDVRMTMKTGKRAWIIGLPSILMPLTCGLLVSSFLLEGLTMSEIRKLPLMVSIQSMISFPVIACLLSELKIVSTELGRLGLSSALVADTFSQCAVAIANQIRISRKNAARGYYSIGGLCVQVFLVSFLFRPAVLWIVKQTPEGKPVSRGTTQTVFLVVLISAVASSLLGQPAIIGPYLLGLSLTDGGPMGFSLIEKLECFVSDFFMPVFVITCALQVDVSQMLFIASVDTYTRVNIILALVTYATQFFCSFLTSLYCQLSFRDSLVLSLILSSKGVVELSFCTLFTEYNIISDGILAWFTVFLLLVATFVPMIVKCLNDLSRKQAGNQNRNIMHLAQNSEFRVLACVHKNENVYGFIHLLNISCPTLDNPVAVYALHLIELVGRTAPVFISHRIENKPIGDQTYSENMLLSFDHFEKENSGSVYTECFTSISPLKFMHNDVCKLAMDKITSLIILPFHITWTSDGLIDQEDNTIRNLNCSVIEKAPCSVAILADKGHLGSVASMASSGVKCEYSACVIYMGGSDDREAISFAKRLAKDTKIELTVMKLGTCVEDNGTNKWEKMLDSEVIKDFKRTCLGDGRVKFLEEVSEDGPQTALRLRELVNEFDLMIVGRRKGLESSPQTSGLSEWNEFPELGILGDLIASLDINTRTSVLVGLAFGWSWNEWEEEKLKRLNVGSQEVLALLSDFGYTLYIFLSVAKIDIRMTIRTGKAALFIGISTLLLPIFMETLVKSWLYEDWQLTLPQKAMLPLLIFFHGMTSFPVVASLVRELKIMNSELGRLGVSSALVSDIFGFFILTMKAQKIRYNYKPSQVITEAGALIMLILVAFFVVRPAMFWVIKHTPEGMPVKCCYIEGVVFLAFFYVVLGTFTGQSSILGAYILGLAIPDGAPLTSTLVDRIECLVENVFMPIFVTTCALRADLSKISATSFDVLFTKVNIILICVACTVKVVACVLSSKYCKLPFKDALALSLIISIKGPVDLIAYTMSKDYQIIDNELFGCVIVCILCFASIVPIGVKGLYDPSRKYAGYQNRNIMHLNHYADELRVLACIHDKENVNAIAHLLNLSCPTMENPMAVHIFHLIELPGHMAPIFISHKRQHNPFNNRSYSRHIIRAFEEFERENEGRVYVECFTAVSPCTVMHNEICTLALDKITSLIILPFHITWTCDGYIDKVDNKMKTLNQSILERAPCSVGILADKGNLGGMRAKMYLSSRMRHRCSVCVIFLGGKDDREAISYAKRMTNDVRVEVTVLRLRAPEEDENSSKSHQGWEYIMDEEVIKDFKSKCLGDERVVYEEEVCRDGQETAFIVKRIVDMFDLMIVGRRNGLESPQTAGLNMWNEFPELGPLGDLIASTDINTSASLLVIQQQQQQIT</sequence>
<dbReference type="InterPro" id="IPR057291">
    <property type="entry name" value="CHX17_2nd"/>
</dbReference>
<keyword evidence="5" id="KW-0630">Potassium</keyword>
<feature type="domain" description="Cation/H(+) antiporter central" evidence="12">
    <location>
        <begin position="437"/>
        <end position="569"/>
    </location>
</feature>
<accession>A0ABP0YCJ6</accession>
<feature type="transmembrane region" description="Helical" evidence="10">
    <location>
        <begin position="1573"/>
        <end position="1595"/>
    </location>
</feature>